<dbReference type="Gene3D" id="3.20.20.100">
    <property type="entry name" value="NADP-dependent oxidoreductase domain"/>
    <property type="match status" value="1"/>
</dbReference>
<gene>
    <name evidence="5" type="ORF">S06H3_27844</name>
</gene>
<evidence type="ECO:0000256" key="2">
    <source>
        <dbReference type="ARBA" id="ARBA00022857"/>
    </source>
</evidence>
<feature type="domain" description="NADP-dependent oxidoreductase" evidence="4">
    <location>
        <begin position="4"/>
        <end position="230"/>
    </location>
</feature>
<dbReference type="PRINTS" id="PR00069">
    <property type="entry name" value="ALDKETRDTASE"/>
</dbReference>
<feature type="non-terminal residue" evidence="5">
    <location>
        <position position="1"/>
    </location>
</feature>
<dbReference type="InterPro" id="IPR018170">
    <property type="entry name" value="Aldo/ket_reductase_CS"/>
</dbReference>
<evidence type="ECO:0000256" key="3">
    <source>
        <dbReference type="ARBA" id="ARBA00023002"/>
    </source>
</evidence>
<evidence type="ECO:0000313" key="5">
    <source>
        <dbReference type="EMBL" id="GAI24135.1"/>
    </source>
</evidence>
<name>X1NBC8_9ZZZZ</name>
<dbReference type="InterPro" id="IPR036812">
    <property type="entry name" value="NAD(P)_OxRdtase_dom_sf"/>
</dbReference>
<dbReference type="PROSITE" id="PS00062">
    <property type="entry name" value="ALDOKETO_REDUCTASE_2"/>
    <property type="match status" value="1"/>
</dbReference>
<accession>X1NBC8</accession>
<comment type="caution">
    <text evidence="5">The sequence shown here is derived from an EMBL/GenBank/DDBJ whole genome shotgun (WGS) entry which is preliminary data.</text>
</comment>
<dbReference type="SUPFAM" id="SSF51430">
    <property type="entry name" value="NAD(P)-linked oxidoreductase"/>
    <property type="match status" value="1"/>
</dbReference>
<comment type="similarity">
    <text evidence="1">Belongs to the aldo/keto reductase family.</text>
</comment>
<dbReference type="Pfam" id="PF00248">
    <property type="entry name" value="Aldo_ket_red"/>
    <property type="match status" value="1"/>
</dbReference>
<dbReference type="PIRSF" id="PIRSF000097">
    <property type="entry name" value="AKR"/>
    <property type="match status" value="1"/>
</dbReference>
<dbReference type="GO" id="GO:0016616">
    <property type="term" value="F:oxidoreductase activity, acting on the CH-OH group of donors, NAD or NADP as acceptor"/>
    <property type="evidence" value="ECO:0007669"/>
    <property type="project" value="UniProtKB-ARBA"/>
</dbReference>
<dbReference type="InterPro" id="IPR023210">
    <property type="entry name" value="NADP_OxRdtase_dom"/>
</dbReference>
<reference evidence="5" key="1">
    <citation type="journal article" date="2014" name="Front. Microbiol.">
        <title>High frequency of phylogenetically diverse reductive dehalogenase-homologous genes in deep subseafloor sedimentary metagenomes.</title>
        <authorList>
            <person name="Kawai M."/>
            <person name="Futagami T."/>
            <person name="Toyoda A."/>
            <person name="Takaki Y."/>
            <person name="Nishi S."/>
            <person name="Hori S."/>
            <person name="Arai W."/>
            <person name="Tsubouchi T."/>
            <person name="Morono Y."/>
            <person name="Uchiyama I."/>
            <person name="Ito T."/>
            <person name="Fujiyama A."/>
            <person name="Inagaki F."/>
            <person name="Takami H."/>
        </authorList>
    </citation>
    <scope>NUCLEOTIDE SEQUENCE</scope>
    <source>
        <strain evidence="5">Expedition CK06-06</strain>
    </source>
</reference>
<protein>
    <recommendedName>
        <fullName evidence="4">NADP-dependent oxidoreductase domain-containing protein</fullName>
    </recommendedName>
</protein>
<keyword evidence="3" id="KW-0560">Oxidoreductase</keyword>
<evidence type="ECO:0000256" key="1">
    <source>
        <dbReference type="ARBA" id="ARBA00007905"/>
    </source>
</evidence>
<organism evidence="5">
    <name type="scientific">marine sediment metagenome</name>
    <dbReference type="NCBI Taxonomy" id="412755"/>
    <lineage>
        <taxon>unclassified sequences</taxon>
        <taxon>metagenomes</taxon>
        <taxon>ecological metagenomes</taxon>
    </lineage>
</organism>
<dbReference type="PANTHER" id="PTHR43827:SF3">
    <property type="entry name" value="NADP-DEPENDENT OXIDOREDUCTASE DOMAIN-CONTAINING PROTEIN"/>
    <property type="match status" value="1"/>
</dbReference>
<dbReference type="FunFam" id="3.20.20.100:FF:000002">
    <property type="entry name" value="2,5-diketo-D-gluconic acid reductase A"/>
    <property type="match status" value="1"/>
</dbReference>
<evidence type="ECO:0000259" key="4">
    <source>
        <dbReference type="Pfam" id="PF00248"/>
    </source>
</evidence>
<sequence length="240" mass="26806">ECVTAVRTALSMGYNHIDTADMYGNQAEIGRATAGLDRSDIFVTSKVWPDDLHYDDVVRVGEAALRDLQTDYLDLFLIHWPNRSVPLRETFAALEQLVAQGKVRSVGVSNFDVTLLKAAIQATDLSLTNNQVELHPLLRQQEVLAFCQQHDITLTAYCPLGRGAVLRNEVIVNLAEKYGKSPAQVSLRWLIQQGAIVIPKAGSEDHMRENMAIFDFEISPDDVQVIDRIEDKHRVVALDP</sequence>
<dbReference type="InterPro" id="IPR020471">
    <property type="entry name" value="AKR"/>
</dbReference>
<dbReference type="PANTHER" id="PTHR43827">
    <property type="entry name" value="2,5-DIKETO-D-GLUCONIC ACID REDUCTASE"/>
    <property type="match status" value="1"/>
</dbReference>
<dbReference type="AlphaFoldDB" id="X1NBC8"/>
<proteinExistence type="inferred from homology"/>
<keyword evidence="2" id="KW-0521">NADP</keyword>
<dbReference type="EMBL" id="BARV01016188">
    <property type="protein sequence ID" value="GAI24135.1"/>
    <property type="molecule type" value="Genomic_DNA"/>
</dbReference>